<evidence type="ECO:0000313" key="3">
    <source>
        <dbReference type="Proteomes" id="UP001148018"/>
    </source>
</evidence>
<evidence type="ECO:0000313" key="2">
    <source>
        <dbReference type="EMBL" id="KAJ3593271.1"/>
    </source>
</evidence>
<gene>
    <name evidence="2" type="ORF">NHX12_005606</name>
</gene>
<dbReference type="EMBL" id="JANIIK010000112">
    <property type="protein sequence ID" value="KAJ3593271.1"/>
    <property type="molecule type" value="Genomic_DNA"/>
</dbReference>
<protein>
    <submittedName>
        <fullName evidence="2">Uncharacterized protein</fullName>
    </submittedName>
</protein>
<organism evidence="2 3">
    <name type="scientific">Muraenolepis orangiensis</name>
    <name type="common">Patagonian moray cod</name>
    <dbReference type="NCBI Taxonomy" id="630683"/>
    <lineage>
        <taxon>Eukaryota</taxon>
        <taxon>Metazoa</taxon>
        <taxon>Chordata</taxon>
        <taxon>Craniata</taxon>
        <taxon>Vertebrata</taxon>
        <taxon>Euteleostomi</taxon>
        <taxon>Actinopterygii</taxon>
        <taxon>Neopterygii</taxon>
        <taxon>Teleostei</taxon>
        <taxon>Neoteleostei</taxon>
        <taxon>Acanthomorphata</taxon>
        <taxon>Zeiogadaria</taxon>
        <taxon>Gadariae</taxon>
        <taxon>Gadiformes</taxon>
        <taxon>Muraenolepidoidei</taxon>
        <taxon>Muraenolepididae</taxon>
        <taxon>Muraenolepis</taxon>
    </lineage>
</organism>
<keyword evidence="3" id="KW-1185">Reference proteome</keyword>
<accession>A0A9Q0DRR4</accession>
<proteinExistence type="predicted"/>
<dbReference type="AlphaFoldDB" id="A0A9Q0DRR4"/>
<sequence>MEISLFKQHFVSIQAPGLHMAVVNAQLPLTLGRMGGEYRSRLSVTNVQPFTQAPPDPSPPPHSPPPLPTPHDFSLCNATPLSLPEVGRGSHSWTSCDTAWGPPNLSRLSQTDEEPWSDFSPSQSASSLGLAGCFEILMVF</sequence>
<reference evidence="2" key="1">
    <citation type="submission" date="2022-07" db="EMBL/GenBank/DDBJ databases">
        <title>Chromosome-level genome of Muraenolepis orangiensis.</title>
        <authorList>
            <person name="Kim J."/>
        </authorList>
    </citation>
    <scope>NUCLEOTIDE SEQUENCE</scope>
    <source>
        <strain evidence="2">KU_S4_2022</strain>
        <tissue evidence="2">Muscle</tissue>
    </source>
</reference>
<name>A0A9Q0DRR4_9TELE</name>
<dbReference type="Proteomes" id="UP001148018">
    <property type="component" value="Unassembled WGS sequence"/>
</dbReference>
<feature type="compositionally biased region" description="Pro residues" evidence="1">
    <location>
        <begin position="52"/>
        <end position="69"/>
    </location>
</feature>
<feature type="region of interest" description="Disordered" evidence="1">
    <location>
        <begin position="42"/>
        <end position="74"/>
    </location>
</feature>
<feature type="region of interest" description="Disordered" evidence="1">
    <location>
        <begin position="102"/>
        <end position="122"/>
    </location>
</feature>
<comment type="caution">
    <text evidence="2">The sequence shown here is derived from an EMBL/GenBank/DDBJ whole genome shotgun (WGS) entry which is preliminary data.</text>
</comment>
<evidence type="ECO:0000256" key="1">
    <source>
        <dbReference type="SAM" id="MobiDB-lite"/>
    </source>
</evidence>